<dbReference type="OrthoDB" id="9798830at2"/>
<feature type="binding site" evidence="3">
    <location>
        <position position="141"/>
    </location>
    <ligand>
        <name>a divalent metal cation</name>
        <dbReference type="ChEBI" id="CHEBI:60240"/>
    </ligand>
</feature>
<evidence type="ECO:0000313" key="4">
    <source>
        <dbReference type="EMBL" id="PVW13558.1"/>
    </source>
</evidence>
<evidence type="ECO:0000256" key="3">
    <source>
        <dbReference type="PIRSR" id="PIRSR607837-1"/>
    </source>
</evidence>
<evidence type="ECO:0000256" key="2">
    <source>
        <dbReference type="ARBA" id="ARBA00022723"/>
    </source>
</evidence>
<feature type="binding site" evidence="3">
    <location>
        <position position="137"/>
    </location>
    <ligand>
        <name>a divalent metal cation</name>
        <dbReference type="ChEBI" id="CHEBI:60240"/>
    </ligand>
</feature>
<evidence type="ECO:0008006" key="6">
    <source>
        <dbReference type="Google" id="ProtNLM"/>
    </source>
</evidence>
<name>A0A2U0HXK5_9FLAO</name>
<keyword evidence="2 3" id="KW-0479">Metal-binding</keyword>
<comment type="caution">
    <text evidence="4">The sequence shown here is derived from an EMBL/GenBank/DDBJ whole genome shotgun (WGS) entry which is preliminary data.</text>
</comment>
<dbReference type="AlphaFoldDB" id="A0A2U0HXK5"/>
<reference evidence="4 5" key="1">
    <citation type="submission" date="2018-04" db="EMBL/GenBank/DDBJ databases">
        <title>Marixanthomonas spongiae HN-E44 sp. nov., isolated from a marine sponge.</title>
        <authorList>
            <person name="Luo L."/>
            <person name="Zhuang L."/>
        </authorList>
    </citation>
    <scope>NUCLEOTIDE SEQUENCE [LARGE SCALE GENOMIC DNA]</scope>
    <source>
        <strain evidence="4 5">HN-E44</strain>
    </source>
</reference>
<dbReference type="EMBL" id="QEHR01000008">
    <property type="protein sequence ID" value="PVW13558.1"/>
    <property type="molecule type" value="Genomic_DNA"/>
</dbReference>
<dbReference type="InterPro" id="IPR034660">
    <property type="entry name" value="DinB/YfiT-like"/>
</dbReference>
<comment type="similarity">
    <text evidence="1">Belongs to the DinB family.</text>
</comment>
<gene>
    <name evidence="4" type="ORF">DDV96_12950</name>
</gene>
<dbReference type="Proteomes" id="UP000245962">
    <property type="component" value="Unassembled WGS sequence"/>
</dbReference>
<dbReference type="RefSeq" id="WP_116695187.1">
    <property type="nucleotide sequence ID" value="NZ_QEHR01000008.1"/>
</dbReference>
<protein>
    <recommendedName>
        <fullName evidence="6">DinB family protein</fullName>
    </recommendedName>
</protein>
<dbReference type="InterPro" id="IPR007837">
    <property type="entry name" value="DinB"/>
</dbReference>
<organism evidence="4 5">
    <name type="scientific">Marixanthomonas spongiae</name>
    <dbReference type="NCBI Taxonomy" id="2174845"/>
    <lineage>
        <taxon>Bacteria</taxon>
        <taxon>Pseudomonadati</taxon>
        <taxon>Bacteroidota</taxon>
        <taxon>Flavobacteriia</taxon>
        <taxon>Flavobacteriales</taxon>
        <taxon>Flavobacteriaceae</taxon>
        <taxon>Marixanthomonas</taxon>
    </lineage>
</organism>
<accession>A0A2U0HXK5</accession>
<feature type="binding site" evidence="3">
    <location>
        <position position="53"/>
    </location>
    <ligand>
        <name>a divalent metal cation</name>
        <dbReference type="ChEBI" id="CHEBI:60240"/>
    </ligand>
</feature>
<dbReference type="Gene3D" id="1.20.120.450">
    <property type="entry name" value="dinb family like domain"/>
    <property type="match status" value="1"/>
</dbReference>
<evidence type="ECO:0000256" key="1">
    <source>
        <dbReference type="ARBA" id="ARBA00008635"/>
    </source>
</evidence>
<dbReference type="Pfam" id="PF05163">
    <property type="entry name" value="DinB"/>
    <property type="match status" value="1"/>
</dbReference>
<evidence type="ECO:0000313" key="5">
    <source>
        <dbReference type="Proteomes" id="UP000245962"/>
    </source>
</evidence>
<sequence>MINEQTIRSLLKKHLAGGEAFIPLEELLSEITFERIGERPYNLPYSFYELFYHIAFAQKDILKFCVSEDYTAPNWPDAYWPDKQRPKTESEWKQLKQEYLDDRKQLQDLAETASLTETVPTGDGQTLMRELLLVIEHTAYHTGQLVVVLRLLGLKGS</sequence>
<dbReference type="SUPFAM" id="SSF109854">
    <property type="entry name" value="DinB/YfiT-like putative metalloenzymes"/>
    <property type="match status" value="1"/>
</dbReference>
<proteinExistence type="inferred from homology"/>
<dbReference type="GO" id="GO:0046872">
    <property type="term" value="F:metal ion binding"/>
    <property type="evidence" value="ECO:0007669"/>
    <property type="project" value="UniProtKB-KW"/>
</dbReference>
<keyword evidence="5" id="KW-1185">Reference proteome</keyword>